<name>A0A6J7QEN2_9ZZZZ</name>
<accession>A0A6J7QEN2</accession>
<dbReference type="SUPFAM" id="SSF52317">
    <property type="entry name" value="Class I glutamine amidotransferase-like"/>
    <property type="match status" value="1"/>
</dbReference>
<gene>
    <name evidence="1" type="ORF">UFOPK4098_00499</name>
    <name evidence="2" type="ORF">UFOPK4347_00738</name>
</gene>
<sequence>MAPLVAVAGRTASAGKVSRDAATFAGQRYLDALLRAGGEPCVVTPRELTADSAQEIMSACDALLLTGGPDVDPALYSHEPHPRTYGVNALQDHFEMALLHAAMLLNKPVLAVCRGIQLVNVALGGTLHQHIDDDTTVAHKPVNFPDGEEFAIHSVRIAEGSQVHRVVGATDIDVASFHHQAIDELGAGLTAVAWSSDGFIEAVEHNTSWLLAVQWHPEDTAAHDPYAQALYDAVVGAVKSPSIAQRNVRVITSPKG</sequence>
<dbReference type="EMBL" id="CAFBPN010000016">
    <property type="protein sequence ID" value="CAB5014709.1"/>
    <property type="molecule type" value="Genomic_DNA"/>
</dbReference>
<dbReference type="Pfam" id="PF07722">
    <property type="entry name" value="Peptidase_C26"/>
    <property type="match status" value="1"/>
</dbReference>
<dbReference type="PROSITE" id="PS51273">
    <property type="entry name" value="GATASE_TYPE_1"/>
    <property type="match status" value="1"/>
</dbReference>
<dbReference type="PANTHER" id="PTHR43235:SF1">
    <property type="entry name" value="GLUTAMINE AMIDOTRANSFERASE PB2B2.05-RELATED"/>
    <property type="match status" value="1"/>
</dbReference>
<dbReference type="GO" id="GO:0005829">
    <property type="term" value="C:cytosol"/>
    <property type="evidence" value="ECO:0007669"/>
    <property type="project" value="TreeGrafter"/>
</dbReference>
<reference evidence="1" key="1">
    <citation type="submission" date="2020-05" db="EMBL/GenBank/DDBJ databases">
        <authorList>
            <person name="Chiriac C."/>
            <person name="Salcher M."/>
            <person name="Ghai R."/>
            <person name="Kavagutti S V."/>
        </authorList>
    </citation>
    <scope>NUCLEOTIDE SEQUENCE</scope>
</reference>
<dbReference type="InterPro" id="IPR029062">
    <property type="entry name" value="Class_I_gatase-like"/>
</dbReference>
<evidence type="ECO:0000313" key="2">
    <source>
        <dbReference type="EMBL" id="CAB5064374.1"/>
    </source>
</evidence>
<dbReference type="EMBL" id="CAFBQU010000014">
    <property type="protein sequence ID" value="CAB5064374.1"/>
    <property type="molecule type" value="Genomic_DNA"/>
</dbReference>
<dbReference type="GO" id="GO:0006598">
    <property type="term" value="P:polyamine catabolic process"/>
    <property type="evidence" value="ECO:0007669"/>
    <property type="project" value="TreeGrafter"/>
</dbReference>
<proteinExistence type="predicted"/>
<protein>
    <submittedName>
        <fullName evidence="1">Unannotated protein</fullName>
    </submittedName>
</protein>
<dbReference type="PANTHER" id="PTHR43235">
    <property type="entry name" value="GLUTAMINE AMIDOTRANSFERASE PB2B2.05-RELATED"/>
    <property type="match status" value="1"/>
</dbReference>
<organism evidence="1">
    <name type="scientific">freshwater metagenome</name>
    <dbReference type="NCBI Taxonomy" id="449393"/>
    <lineage>
        <taxon>unclassified sequences</taxon>
        <taxon>metagenomes</taxon>
        <taxon>ecological metagenomes</taxon>
    </lineage>
</organism>
<dbReference type="GO" id="GO:0033969">
    <property type="term" value="F:gamma-glutamyl-gamma-aminobutyrate hydrolase activity"/>
    <property type="evidence" value="ECO:0007669"/>
    <property type="project" value="TreeGrafter"/>
</dbReference>
<dbReference type="AlphaFoldDB" id="A0A6J7QEN2"/>
<dbReference type="Gene3D" id="3.40.50.880">
    <property type="match status" value="1"/>
</dbReference>
<dbReference type="InterPro" id="IPR011697">
    <property type="entry name" value="Peptidase_C26"/>
</dbReference>
<dbReference type="CDD" id="cd01745">
    <property type="entry name" value="GATase1_2"/>
    <property type="match status" value="1"/>
</dbReference>
<dbReference type="InterPro" id="IPR044668">
    <property type="entry name" value="PuuD-like"/>
</dbReference>
<evidence type="ECO:0000313" key="1">
    <source>
        <dbReference type="EMBL" id="CAB5014709.1"/>
    </source>
</evidence>